<organism evidence="1 2">
    <name type="scientific">Caerostris extrusa</name>
    <name type="common">Bark spider</name>
    <name type="synonym">Caerostris bankana</name>
    <dbReference type="NCBI Taxonomy" id="172846"/>
    <lineage>
        <taxon>Eukaryota</taxon>
        <taxon>Metazoa</taxon>
        <taxon>Ecdysozoa</taxon>
        <taxon>Arthropoda</taxon>
        <taxon>Chelicerata</taxon>
        <taxon>Arachnida</taxon>
        <taxon>Araneae</taxon>
        <taxon>Araneomorphae</taxon>
        <taxon>Entelegynae</taxon>
        <taxon>Araneoidea</taxon>
        <taxon>Araneidae</taxon>
        <taxon>Caerostris</taxon>
    </lineage>
</organism>
<gene>
    <name evidence="1" type="ORF">CEXT_24251</name>
</gene>
<evidence type="ECO:0000313" key="2">
    <source>
        <dbReference type="Proteomes" id="UP001054945"/>
    </source>
</evidence>
<feature type="non-terminal residue" evidence="1">
    <location>
        <position position="43"/>
    </location>
</feature>
<comment type="caution">
    <text evidence="1">The sequence shown here is derived from an EMBL/GenBank/DDBJ whole genome shotgun (WGS) entry which is preliminary data.</text>
</comment>
<sequence>MKKDIAQSLLDIFNDATFGHALDDDDRIKLKELEQDLINALRE</sequence>
<keyword evidence="2" id="KW-1185">Reference proteome</keyword>
<evidence type="ECO:0000313" key="1">
    <source>
        <dbReference type="EMBL" id="GIX80988.1"/>
    </source>
</evidence>
<dbReference type="AlphaFoldDB" id="A0AAV4NAT1"/>
<dbReference type="EMBL" id="BPLR01020641">
    <property type="protein sequence ID" value="GIX80988.1"/>
    <property type="molecule type" value="Genomic_DNA"/>
</dbReference>
<accession>A0AAV4NAT1</accession>
<dbReference type="Proteomes" id="UP001054945">
    <property type="component" value="Unassembled WGS sequence"/>
</dbReference>
<name>A0AAV4NAT1_CAEEX</name>
<proteinExistence type="predicted"/>
<reference evidence="1 2" key="1">
    <citation type="submission" date="2021-06" db="EMBL/GenBank/DDBJ databases">
        <title>Caerostris extrusa draft genome.</title>
        <authorList>
            <person name="Kono N."/>
            <person name="Arakawa K."/>
        </authorList>
    </citation>
    <scope>NUCLEOTIDE SEQUENCE [LARGE SCALE GENOMIC DNA]</scope>
</reference>
<protein>
    <submittedName>
        <fullName evidence="1">Uncharacterized protein</fullName>
    </submittedName>
</protein>